<evidence type="ECO:0000313" key="15">
    <source>
        <dbReference type="EMBL" id="GIY77315.1"/>
    </source>
</evidence>
<dbReference type="FunFam" id="3.40.50.720:FF:000165">
    <property type="entry name" value="3-ketodihydrosphingosine reductase"/>
    <property type="match status" value="1"/>
</dbReference>
<dbReference type="GO" id="GO:0006666">
    <property type="term" value="P:3-keto-sphinganine metabolic process"/>
    <property type="evidence" value="ECO:0007669"/>
    <property type="project" value="InterPro"/>
</dbReference>
<dbReference type="SMART" id="SM00822">
    <property type="entry name" value="PKS_KR"/>
    <property type="match status" value="1"/>
</dbReference>
<dbReference type="InterPro" id="IPR045022">
    <property type="entry name" value="KDSR-like"/>
</dbReference>
<keyword evidence="6" id="KW-0521">NADP</keyword>
<evidence type="ECO:0000256" key="8">
    <source>
        <dbReference type="ARBA" id="ARBA00023002"/>
    </source>
</evidence>
<dbReference type="SUPFAM" id="SSF51735">
    <property type="entry name" value="NAD(P)-binding Rossmann-fold domains"/>
    <property type="match status" value="1"/>
</dbReference>
<dbReference type="GO" id="GO:0030148">
    <property type="term" value="P:sphingolipid biosynthetic process"/>
    <property type="evidence" value="ECO:0007669"/>
    <property type="project" value="InterPro"/>
</dbReference>
<feature type="domain" description="Ketoreductase" evidence="14">
    <location>
        <begin position="28"/>
        <end position="206"/>
    </location>
</feature>
<evidence type="ECO:0000256" key="6">
    <source>
        <dbReference type="ARBA" id="ARBA00022857"/>
    </source>
</evidence>
<dbReference type="PANTHER" id="PTHR43550:SF3">
    <property type="entry name" value="3-KETODIHYDROSPHINGOSINE REDUCTASE"/>
    <property type="match status" value="1"/>
</dbReference>
<evidence type="ECO:0000256" key="9">
    <source>
        <dbReference type="ARBA" id="ARBA00023098"/>
    </source>
</evidence>
<dbReference type="PANTHER" id="PTHR43550">
    <property type="entry name" value="3-KETODIHYDROSPHINGOSINE REDUCTASE"/>
    <property type="match status" value="1"/>
</dbReference>
<evidence type="ECO:0000256" key="12">
    <source>
        <dbReference type="ARBA" id="ARBA00048930"/>
    </source>
</evidence>
<dbReference type="Proteomes" id="UP001054837">
    <property type="component" value="Unassembled WGS sequence"/>
</dbReference>
<evidence type="ECO:0000256" key="7">
    <source>
        <dbReference type="ARBA" id="ARBA00022919"/>
    </source>
</evidence>
<comment type="catalytic activity">
    <reaction evidence="12">
        <text>sphinganine + NADP(+) = 3-oxosphinganine + NADPH + H(+)</text>
        <dbReference type="Rhea" id="RHEA:22640"/>
        <dbReference type="ChEBI" id="CHEBI:15378"/>
        <dbReference type="ChEBI" id="CHEBI:57783"/>
        <dbReference type="ChEBI" id="CHEBI:57817"/>
        <dbReference type="ChEBI" id="CHEBI:58299"/>
        <dbReference type="ChEBI" id="CHEBI:58349"/>
        <dbReference type="EC" id="1.1.1.102"/>
    </reaction>
    <physiologicalReaction direction="right-to-left" evidence="12">
        <dbReference type="Rhea" id="RHEA:22642"/>
    </physiologicalReaction>
</comment>
<dbReference type="EMBL" id="BPLQ01014096">
    <property type="protein sequence ID" value="GIY77315.1"/>
    <property type="molecule type" value="Genomic_DNA"/>
</dbReference>
<keyword evidence="5" id="KW-0256">Endoplasmic reticulum</keyword>
<sequence>MIYFSLVFICVVFYIFFRKQRNFNLKNEHCVITGGSSGIGLAIALQAAKMGANVTIISRSQERLNAAKDKINSAVINAEQKVLTFSADVAEDSSLRDLVKEAENQAGPITILINCAGTSLCSRFEDTSLEDFKKMLNINFLGSMNMTQAVVPLMKERKHGHIAFVSSMAGLVGIYGYTAYSGSKFAIFGAAEALQMEVKAYNINVTVSFPPDTDTPGFAEEIKSKPIETIRISESAGLYSAEDVAVKTLNDILNKKFMSSVGFEGWMLCTTCSATTPTASYLDLVIQIFTMGIFRLASFIYLKQCDQTIKKCAKEKEMENAQTVKNK</sequence>
<keyword evidence="7" id="KW-0746">Sphingolipid metabolism</keyword>
<evidence type="ECO:0000256" key="11">
    <source>
        <dbReference type="ARBA" id="ARBA00044737"/>
    </source>
</evidence>
<dbReference type="PRINTS" id="PR00080">
    <property type="entry name" value="SDRFAMILY"/>
</dbReference>
<dbReference type="GO" id="GO:0005789">
    <property type="term" value="C:endoplasmic reticulum membrane"/>
    <property type="evidence" value="ECO:0007669"/>
    <property type="project" value="TreeGrafter"/>
</dbReference>
<comment type="subcellular location">
    <subcellularLocation>
        <location evidence="1">Endoplasmic reticulum</location>
    </subcellularLocation>
</comment>
<comment type="caution">
    <text evidence="15">The sequence shown here is derived from an EMBL/GenBank/DDBJ whole genome shotgun (WGS) entry which is preliminary data.</text>
</comment>
<comment type="pathway">
    <text evidence="3">Sphingolipid metabolism.</text>
</comment>
<dbReference type="Gene3D" id="3.40.50.720">
    <property type="entry name" value="NAD(P)-binding Rossmann-like Domain"/>
    <property type="match status" value="1"/>
</dbReference>
<organism evidence="15 16">
    <name type="scientific">Caerostris darwini</name>
    <dbReference type="NCBI Taxonomy" id="1538125"/>
    <lineage>
        <taxon>Eukaryota</taxon>
        <taxon>Metazoa</taxon>
        <taxon>Ecdysozoa</taxon>
        <taxon>Arthropoda</taxon>
        <taxon>Chelicerata</taxon>
        <taxon>Arachnida</taxon>
        <taxon>Araneae</taxon>
        <taxon>Araneomorphae</taxon>
        <taxon>Entelegynae</taxon>
        <taxon>Araneoidea</taxon>
        <taxon>Araneidae</taxon>
        <taxon>Caerostris</taxon>
    </lineage>
</organism>
<name>A0AAV4W5G4_9ARAC</name>
<evidence type="ECO:0000256" key="1">
    <source>
        <dbReference type="ARBA" id="ARBA00004240"/>
    </source>
</evidence>
<protein>
    <recommendedName>
        <fullName evidence="10">3-dehydrosphinganine reductase</fullName>
        <ecNumber evidence="10">1.1.1.102</ecNumber>
    </recommendedName>
</protein>
<keyword evidence="9" id="KW-0443">Lipid metabolism</keyword>
<dbReference type="AlphaFoldDB" id="A0AAV4W5G4"/>
<dbReference type="InterPro" id="IPR002347">
    <property type="entry name" value="SDR_fam"/>
</dbReference>
<keyword evidence="8" id="KW-0560">Oxidoreductase</keyword>
<dbReference type="EC" id="1.1.1.102" evidence="10"/>
<comment type="similarity">
    <text evidence="4 13">Belongs to the short-chain dehydrogenases/reductases (SDR) family.</text>
</comment>
<accession>A0AAV4W5G4</accession>
<keyword evidence="16" id="KW-1185">Reference proteome</keyword>
<dbReference type="GO" id="GO:0047560">
    <property type="term" value="F:3-dehydrosphinganine reductase activity"/>
    <property type="evidence" value="ECO:0007669"/>
    <property type="project" value="UniProtKB-EC"/>
</dbReference>
<evidence type="ECO:0000256" key="3">
    <source>
        <dbReference type="ARBA" id="ARBA00004991"/>
    </source>
</evidence>
<dbReference type="Pfam" id="PF00106">
    <property type="entry name" value="adh_short"/>
    <property type="match status" value="1"/>
</dbReference>
<evidence type="ECO:0000256" key="4">
    <source>
        <dbReference type="ARBA" id="ARBA00006484"/>
    </source>
</evidence>
<gene>
    <name evidence="15" type="primary">Kdsr</name>
    <name evidence="15" type="ORF">CDAR_476181</name>
</gene>
<proteinExistence type="inferred from homology"/>
<dbReference type="CDD" id="cd08939">
    <property type="entry name" value="KDSR-like_SDR_c"/>
    <property type="match status" value="1"/>
</dbReference>
<comment type="pathway">
    <text evidence="2">Lipid metabolism; sphingolipid metabolism.</text>
</comment>
<evidence type="ECO:0000256" key="5">
    <source>
        <dbReference type="ARBA" id="ARBA00022824"/>
    </source>
</evidence>
<comment type="function">
    <text evidence="11">Catalyzes the reduction of 3'-oxosphinganine (3-ketodihydrosphingosine/KDS) to sphinganine (dihydrosphingosine/DHS), the second step of de novo sphingolipid biosynthesis.</text>
</comment>
<evidence type="ECO:0000256" key="10">
    <source>
        <dbReference type="ARBA" id="ARBA00026112"/>
    </source>
</evidence>
<evidence type="ECO:0000256" key="2">
    <source>
        <dbReference type="ARBA" id="ARBA00004760"/>
    </source>
</evidence>
<dbReference type="InterPro" id="IPR057326">
    <property type="entry name" value="KR_dom"/>
</dbReference>
<evidence type="ECO:0000259" key="14">
    <source>
        <dbReference type="SMART" id="SM00822"/>
    </source>
</evidence>
<dbReference type="PRINTS" id="PR00081">
    <property type="entry name" value="GDHRDH"/>
</dbReference>
<evidence type="ECO:0000313" key="16">
    <source>
        <dbReference type="Proteomes" id="UP001054837"/>
    </source>
</evidence>
<evidence type="ECO:0000256" key="13">
    <source>
        <dbReference type="RuleBase" id="RU000363"/>
    </source>
</evidence>
<reference evidence="15 16" key="1">
    <citation type="submission" date="2021-06" db="EMBL/GenBank/DDBJ databases">
        <title>Caerostris darwini draft genome.</title>
        <authorList>
            <person name="Kono N."/>
            <person name="Arakawa K."/>
        </authorList>
    </citation>
    <scope>NUCLEOTIDE SEQUENCE [LARGE SCALE GENOMIC DNA]</scope>
</reference>
<dbReference type="InterPro" id="IPR036291">
    <property type="entry name" value="NAD(P)-bd_dom_sf"/>
</dbReference>